<organism evidence="1 2">
    <name type="scientific">Cryptosporangium aurantiacum</name>
    <dbReference type="NCBI Taxonomy" id="134849"/>
    <lineage>
        <taxon>Bacteria</taxon>
        <taxon>Bacillati</taxon>
        <taxon>Actinomycetota</taxon>
        <taxon>Actinomycetes</taxon>
        <taxon>Cryptosporangiales</taxon>
        <taxon>Cryptosporangiaceae</taxon>
        <taxon>Cryptosporangium</taxon>
    </lineage>
</organism>
<evidence type="ECO:0000313" key="1">
    <source>
        <dbReference type="EMBL" id="SHM26792.1"/>
    </source>
</evidence>
<dbReference type="AlphaFoldDB" id="A0A1M7HE66"/>
<dbReference type="OrthoDB" id="5189551at2"/>
<gene>
    <name evidence="1" type="ORF">SAMN05443668_101162</name>
</gene>
<dbReference type="Proteomes" id="UP000184440">
    <property type="component" value="Unassembled WGS sequence"/>
</dbReference>
<keyword evidence="2" id="KW-1185">Reference proteome</keyword>
<dbReference type="RefSeq" id="WP_051571295.1">
    <property type="nucleotide sequence ID" value="NZ_FRCS01000001.1"/>
</dbReference>
<proteinExistence type="predicted"/>
<protein>
    <submittedName>
        <fullName evidence="1">Uncharacterized protein</fullName>
    </submittedName>
</protein>
<sequence>MPHDRIHHGFQCRHVNIALPEGPGQDRIPDLLRAAAATIEEMETDGPIGVMDVLLHYDLEAGANRPHVTLYYYFPEEDEELL</sequence>
<evidence type="ECO:0000313" key="2">
    <source>
        <dbReference type="Proteomes" id="UP000184440"/>
    </source>
</evidence>
<accession>A0A1M7HE66</accession>
<dbReference type="EMBL" id="FRCS01000001">
    <property type="protein sequence ID" value="SHM26792.1"/>
    <property type="molecule type" value="Genomic_DNA"/>
</dbReference>
<name>A0A1M7HE66_9ACTN</name>
<reference evidence="1 2" key="1">
    <citation type="submission" date="2016-11" db="EMBL/GenBank/DDBJ databases">
        <authorList>
            <person name="Jaros S."/>
            <person name="Januszkiewicz K."/>
            <person name="Wedrychowicz H."/>
        </authorList>
    </citation>
    <scope>NUCLEOTIDE SEQUENCE [LARGE SCALE GENOMIC DNA]</scope>
    <source>
        <strain evidence="1 2">DSM 46144</strain>
    </source>
</reference>